<evidence type="ECO:0000256" key="1">
    <source>
        <dbReference type="SAM" id="MobiDB-lite"/>
    </source>
</evidence>
<feature type="region of interest" description="Disordered" evidence="1">
    <location>
        <begin position="87"/>
        <end position="121"/>
    </location>
</feature>
<proteinExistence type="predicted"/>
<protein>
    <submittedName>
        <fullName evidence="2">Uncharacterized protein</fullName>
    </submittedName>
</protein>
<dbReference type="AlphaFoldDB" id="A0A4C1SB71"/>
<organism evidence="2 3">
    <name type="scientific">Eumeta variegata</name>
    <name type="common">Bagworm moth</name>
    <name type="synonym">Eumeta japonica</name>
    <dbReference type="NCBI Taxonomy" id="151549"/>
    <lineage>
        <taxon>Eukaryota</taxon>
        <taxon>Metazoa</taxon>
        <taxon>Ecdysozoa</taxon>
        <taxon>Arthropoda</taxon>
        <taxon>Hexapoda</taxon>
        <taxon>Insecta</taxon>
        <taxon>Pterygota</taxon>
        <taxon>Neoptera</taxon>
        <taxon>Endopterygota</taxon>
        <taxon>Lepidoptera</taxon>
        <taxon>Glossata</taxon>
        <taxon>Ditrysia</taxon>
        <taxon>Tineoidea</taxon>
        <taxon>Psychidae</taxon>
        <taxon>Oiketicinae</taxon>
        <taxon>Eumeta</taxon>
    </lineage>
</organism>
<dbReference type="Proteomes" id="UP000299102">
    <property type="component" value="Unassembled WGS sequence"/>
</dbReference>
<comment type="caution">
    <text evidence="2">The sequence shown here is derived from an EMBL/GenBank/DDBJ whole genome shotgun (WGS) entry which is preliminary data.</text>
</comment>
<gene>
    <name evidence="2" type="ORF">EVAR_69263_1</name>
</gene>
<name>A0A4C1SB71_EUMVA</name>
<reference evidence="2 3" key="1">
    <citation type="journal article" date="2019" name="Commun. Biol.">
        <title>The bagworm genome reveals a unique fibroin gene that provides high tensile strength.</title>
        <authorList>
            <person name="Kono N."/>
            <person name="Nakamura H."/>
            <person name="Ohtoshi R."/>
            <person name="Tomita M."/>
            <person name="Numata K."/>
            <person name="Arakawa K."/>
        </authorList>
    </citation>
    <scope>NUCLEOTIDE SEQUENCE [LARGE SCALE GENOMIC DNA]</scope>
</reference>
<feature type="region of interest" description="Disordered" evidence="1">
    <location>
        <begin position="1"/>
        <end position="51"/>
    </location>
</feature>
<keyword evidence="3" id="KW-1185">Reference proteome</keyword>
<evidence type="ECO:0000313" key="2">
    <source>
        <dbReference type="EMBL" id="GBO98437.1"/>
    </source>
</evidence>
<evidence type="ECO:0000313" key="3">
    <source>
        <dbReference type="Proteomes" id="UP000299102"/>
    </source>
</evidence>
<dbReference type="EMBL" id="BGZK01003189">
    <property type="protein sequence ID" value="GBO98437.1"/>
    <property type="molecule type" value="Genomic_DNA"/>
</dbReference>
<accession>A0A4C1SB71</accession>
<sequence length="121" mass="13479">MARRSAVVRPVLIGGDGGADGQERQLASLGRLSSARDVTSTRPPRRRLPLLAARPPRIDQPVRSGCRSPNVYKQLPVAGIHRVFTAPSGSRIPLDDDRHRRRRRRTARHAVRTRIRTPGVD</sequence>
<feature type="compositionally biased region" description="Basic residues" evidence="1">
    <location>
        <begin position="99"/>
        <end position="115"/>
    </location>
</feature>